<keyword evidence="3" id="KW-0862">Zinc</keyword>
<dbReference type="PANTHER" id="PTHR43080:SF2">
    <property type="entry name" value="CBS DOMAIN-CONTAINING PROTEIN"/>
    <property type="match status" value="1"/>
</dbReference>
<sequence>MKRVIPVREAMRTEVLTVIKGTNVARAAKLMAKNDVGSIVVVEGKKPVGILTEKDLLMKVVSEDLKPSKVRVGKIMSAPLITIDPDADIVEAAKIMASNKIRRLPVVKNGKLVGIVTSSDITAISPALSELMAHPERTTEERVDQSVCENCGEVTTDLYEVNGMWVCENCRDSMGE</sequence>
<dbReference type="EMBL" id="LQMQ01000005">
    <property type="protein sequence ID" value="KUO42530.1"/>
    <property type="molecule type" value="Genomic_DNA"/>
</dbReference>
<accession>A0A147K152</accession>
<dbReference type="Proteomes" id="UP000074294">
    <property type="component" value="Unassembled WGS sequence"/>
</dbReference>
<dbReference type="PROSITE" id="PS51371">
    <property type="entry name" value="CBS"/>
    <property type="match status" value="2"/>
</dbReference>
<keyword evidence="3" id="KW-0479">Metal-binding</keyword>
<name>A0A147K152_HADYE</name>
<dbReference type="SMART" id="SM00116">
    <property type="entry name" value="CBS"/>
    <property type="match status" value="2"/>
</dbReference>
<evidence type="ECO:0000256" key="1">
    <source>
        <dbReference type="ARBA" id="ARBA00023122"/>
    </source>
</evidence>
<dbReference type="STRING" id="1776334.APZ16_04360"/>
<feature type="binding site" evidence="3">
    <location>
        <position position="167"/>
    </location>
    <ligand>
        <name>Fe cation</name>
        <dbReference type="ChEBI" id="CHEBI:24875"/>
    </ligand>
</feature>
<evidence type="ECO:0000313" key="7">
    <source>
        <dbReference type="Proteomes" id="UP000074294"/>
    </source>
</evidence>
<dbReference type="GO" id="GO:0046872">
    <property type="term" value="F:metal ion binding"/>
    <property type="evidence" value="ECO:0007669"/>
    <property type="project" value="UniProtKB-KW"/>
</dbReference>
<feature type="binding site" evidence="3">
    <location>
        <position position="170"/>
    </location>
    <ligand>
        <name>Fe cation</name>
        <dbReference type="ChEBI" id="CHEBI:24875"/>
    </ligand>
</feature>
<dbReference type="Gene3D" id="3.10.580.10">
    <property type="entry name" value="CBS-domain"/>
    <property type="match status" value="1"/>
</dbReference>
<dbReference type="InterPro" id="IPR000644">
    <property type="entry name" value="CBS_dom"/>
</dbReference>
<dbReference type="Pfam" id="PF00571">
    <property type="entry name" value="CBS"/>
    <property type="match status" value="2"/>
</dbReference>
<feature type="binding site" evidence="3">
    <location>
        <position position="151"/>
    </location>
    <ligand>
        <name>Zn(2+)</name>
        <dbReference type="ChEBI" id="CHEBI:29105"/>
    </ligand>
</feature>
<keyword evidence="1 2" id="KW-0129">CBS domain</keyword>
<comment type="caution">
    <text evidence="6">The sequence shown here is derived from an EMBL/GenBank/DDBJ whole genome shotgun (WGS) entry which is preliminary data.</text>
</comment>
<feature type="domain" description="CBS" evidence="4">
    <location>
        <begin position="76"/>
        <end position="136"/>
    </location>
</feature>
<keyword evidence="3" id="KW-0408">Iron</keyword>
<dbReference type="CDD" id="cd17775">
    <property type="entry name" value="CBS_pair_bact_arch"/>
    <property type="match status" value="1"/>
</dbReference>
<evidence type="ECO:0000259" key="5">
    <source>
        <dbReference type="PROSITE" id="PS51901"/>
    </source>
</evidence>
<dbReference type="AlphaFoldDB" id="A0A147K152"/>
<feature type="domain" description="CBS" evidence="4">
    <location>
        <begin position="11"/>
        <end position="68"/>
    </location>
</feature>
<dbReference type="PROSITE" id="PS51901">
    <property type="entry name" value="ACP_MB"/>
    <property type="match status" value="1"/>
</dbReference>
<feature type="binding site" evidence="3">
    <location>
        <position position="148"/>
    </location>
    <ligand>
        <name>Zn(2+)</name>
        <dbReference type="ChEBI" id="CHEBI:29105"/>
    </ligand>
</feature>
<dbReference type="InterPro" id="IPR051257">
    <property type="entry name" value="Diverse_CBS-Domain"/>
</dbReference>
<evidence type="ECO:0000256" key="2">
    <source>
        <dbReference type="PROSITE-ProRule" id="PRU00703"/>
    </source>
</evidence>
<dbReference type="InterPro" id="IPR044065">
    <property type="entry name" value="ACP_MB"/>
</dbReference>
<evidence type="ECO:0000313" key="6">
    <source>
        <dbReference type="EMBL" id="KUO42530.1"/>
    </source>
</evidence>
<feature type="binding site" evidence="3">
    <location>
        <position position="151"/>
    </location>
    <ligand>
        <name>Fe cation</name>
        <dbReference type="ChEBI" id="CHEBI:24875"/>
    </ligand>
</feature>
<organism evidence="6 7">
    <name type="scientific">Hadarchaeum yellowstonense</name>
    <dbReference type="NCBI Taxonomy" id="1776334"/>
    <lineage>
        <taxon>Archaea</taxon>
        <taxon>Methanobacteriati</taxon>
        <taxon>Candidatus Hadarchaeota</taxon>
        <taxon>Candidatus Hadarchaeia</taxon>
        <taxon>Candidatus Hadarchaeales</taxon>
        <taxon>Candidatus Hadarchaeaceae</taxon>
        <taxon>Candidatus Hadarchaeum</taxon>
    </lineage>
</organism>
<reference evidence="6 7" key="1">
    <citation type="journal article" date="2016" name="Nat. Microbiol.">
        <title>Genomic inference of the metabolism of cosmopolitan subsurface Archaea, Hadesarchaea.</title>
        <authorList>
            <person name="Baker B.J."/>
            <person name="Saw J.H."/>
            <person name="Lind A.E."/>
            <person name="Lazar C.S."/>
            <person name="Hinrichs K.-U."/>
            <person name="Teske A.P."/>
            <person name="Ettema T.J."/>
        </authorList>
    </citation>
    <scope>NUCLEOTIDE SEQUENCE [LARGE SCALE GENOMIC DNA]</scope>
</reference>
<gene>
    <name evidence="6" type="ORF">APZ16_04360</name>
</gene>
<feature type="domain" description="ACP-type MB" evidence="5">
    <location>
        <begin position="143"/>
        <end position="176"/>
    </location>
</feature>
<dbReference type="InterPro" id="IPR046342">
    <property type="entry name" value="CBS_dom_sf"/>
</dbReference>
<evidence type="ECO:0008006" key="8">
    <source>
        <dbReference type="Google" id="ProtNLM"/>
    </source>
</evidence>
<dbReference type="PANTHER" id="PTHR43080">
    <property type="entry name" value="CBS DOMAIN-CONTAINING PROTEIN CBSX3, MITOCHONDRIAL"/>
    <property type="match status" value="1"/>
</dbReference>
<dbReference type="SUPFAM" id="SSF54631">
    <property type="entry name" value="CBS-domain pair"/>
    <property type="match status" value="1"/>
</dbReference>
<protein>
    <recommendedName>
        <fullName evidence="8">Inosine-5-monophosphate dehydrogenase</fullName>
    </recommendedName>
</protein>
<evidence type="ECO:0000259" key="4">
    <source>
        <dbReference type="PROSITE" id="PS51371"/>
    </source>
</evidence>
<evidence type="ECO:0000256" key="3">
    <source>
        <dbReference type="PROSITE-ProRule" id="PRU01249"/>
    </source>
</evidence>
<feature type="binding site" evidence="3">
    <location>
        <position position="148"/>
    </location>
    <ligand>
        <name>Fe cation</name>
        <dbReference type="ChEBI" id="CHEBI:24875"/>
    </ligand>
</feature>
<feature type="binding site" evidence="3">
    <location>
        <position position="170"/>
    </location>
    <ligand>
        <name>Zn(2+)</name>
        <dbReference type="ChEBI" id="CHEBI:29105"/>
    </ligand>
</feature>
<proteinExistence type="predicted"/>
<feature type="binding site" evidence="3">
    <location>
        <position position="167"/>
    </location>
    <ligand>
        <name>Zn(2+)</name>
        <dbReference type="ChEBI" id="CHEBI:29105"/>
    </ligand>
</feature>